<feature type="compositionally biased region" description="Basic and acidic residues" evidence="1">
    <location>
        <begin position="173"/>
        <end position="187"/>
    </location>
</feature>
<dbReference type="EMBL" id="AFNH02000695">
    <property type="protein sequence ID" value="EZG59143.1"/>
    <property type="molecule type" value="Genomic_DNA"/>
</dbReference>
<dbReference type="VEuPathDB" id="CryptoDB:GNI_092870"/>
<evidence type="ECO:0000256" key="1">
    <source>
        <dbReference type="SAM" id="MobiDB-lite"/>
    </source>
</evidence>
<accession>A0A023B589</accession>
<proteinExistence type="predicted"/>
<feature type="region of interest" description="Disordered" evidence="1">
    <location>
        <begin position="154"/>
        <end position="221"/>
    </location>
</feature>
<evidence type="ECO:0000313" key="2">
    <source>
        <dbReference type="EMBL" id="EZG59143.1"/>
    </source>
</evidence>
<dbReference type="Proteomes" id="UP000019763">
    <property type="component" value="Unassembled WGS sequence"/>
</dbReference>
<evidence type="ECO:0000313" key="3">
    <source>
        <dbReference type="Proteomes" id="UP000019763"/>
    </source>
</evidence>
<comment type="caution">
    <text evidence="2">The sequence shown here is derived from an EMBL/GenBank/DDBJ whole genome shotgun (WGS) entry which is preliminary data.</text>
</comment>
<keyword evidence="3" id="KW-1185">Reference proteome</keyword>
<sequence length="401" mass="43923">MPYLSRDELAVHLEAGQLRVLRPNKLVTSAKFRLDDCKINGILSTNPCYYIWRPVDWENPKLQTLARFIHLPHGREIGRLNEAVITIIDALRSRFKAARKYPLKLRLQDISEALGAEALGAEALGAEALGAEDLGAEALGAEALGAEALGAELRENTGDRSLDGKPAEAGPSMKEDTSIKEAGRVIPEDVEEPGDNVLEPLHKADTPAVDSPATPVDSPATPVVQEDKAPVVHVTDSGVTYDWDGSEYFGHVYVLGSEAEGFNNYLKANVRGETALKDWEPELSAYAVGLTLLGICLQTTEAIGAHLVSRIICNFLADINNTIRLGELPEGVLKLVGPARPTTTDEYLAELRDDLDKLTFEQAEWHAARHLQDYYTILYAGIRTGHEWQPFPRYTNSASHA</sequence>
<dbReference type="GeneID" id="22913317"/>
<reference evidence="2" key="1">
    <citation type="submission" date="2013-12" db="EMBL/GenBank/DDBJ databases">
        <authorList>
            <person name="Omoto C.K."/>
            <person name="Sibley D."/>
            <person name="Venepally P."/>
            <person name="Hadjithomas M."/>
            <person name="Karamycheva S."/>
            <person name="Brunk B."/>
            <person name="Roos D."/>
            <person name="Caler E."/>
            <person name="Lorenzi H."/>
        </authorList>
    </citation>
    <scope>NUCLEOTIDE SEQUENCE</scope>
</reference>
<organism evidence="2 3">
    <name type="scientific">Gregarina niphandrodes</name>
    <name type="common">Septate eugregarine</name>
    <dbReference type="NCBI Taxonomy" id="110365"/>
    <lineage>
        <taxon>Eukaryota</taxon>
        <taxon>Sar</taxon>
        <taxon>Alveolata</taxon>
        <taxon>Apicomplexa</taxon>
        <taxon>Conoidasida</taxon>
        <taxon>Gregarinasina</taxon>
        <taxon>Eugregarinorida</taxon>
        <taxon>Gregarinidae</taxon>
        <taxon>Gregarina</taxon>
    </lineage>
</organism>
<protein>
    <submittedName>
        <fullName evidence="2">Uncharacterized protein</fullName>
    </submittedName>
</protein>
<gene>
    <name evidence="2" type="ORF">GNI_092870</name>
</gene>
<dbReference type="AlphaFoldDB" id="A0A023B589"/>
<feature type="compositionally biased region" description="Basic and acidic residues" evidence="1">
    <location>
        <begin position="154"/>
        <end position="166"/>
    </location>
</feature>
<name>A0A023B589_GRENI</name>
<dbReference type="RefSeq" id="XP_011130903.1">
    <property type="nucleotide sequence ID" value="XM_011132601.1"/>
</dbReference>